<evidence type="ECO:0000256" key="5">
    <source>
        <dbReference type="ARBA" id="ARBA00047942"/>
    </source>
</evidence>
<dbReference type="PRINTS" id="PR00507">
    <property type="entry name" value="N12N6MTFRASE"/>
</dbReference>
<proteinExistence type="predicted"/>
<dbReference type="InterPro" id="IPR002052">
    <property type="entry name" value="DNA_methylase_N6_adenine_CS"/>
</dbReference>
<dbReference type="GO" id="GO:0006304">
    <property type="term" value="P:DNA modification"/>
    <property type="evidence" value="ECO:0007669"/>
    <property type="project" value="InterPro"/>
</dbReference>
<evidence type="ECO:0000313" key="8">
    <source>
        <dbReference type="EMBL" id="EYF07495.1"/>
    </source>
</evidence>
<dbReference type="PANTHER" id="PTHR33841">
    <property type="entry name" value="DNA METHYLTRANSFERASE YEEA-RELATED"/>
    <property type="match status" value="1"/>
</dbReference>
<dbReference type="InterPro" id="IPR050953">
    <property type="entry name" value="N4_N6_ade-DNA_methylase"/>
</dbReference>
<dbReference type="RefSeq" id="WP_052374448.1">
    <property type="nucleotide sequence ID" value="NZ_ASRX01000010.1"/>
</dbReference>
<dbReference type="InterPro" id="IPR046820">
    <property type="entry name" value="MmeI_TRD"/>
</dbReference>
<sequence>MAPGHPQLRVHQDWIGLLKPVGLVVSPPALLAAQAFPDRNVVREQQVLLSLLTPPSQEGKTSDAPLSPLGFARLAAQVLGWKPDKLVPAELLPDAVTLVLPEFGETLRPTYAVPAPREVGQEGASPWLMLVEELPDGTSFDEPSPEEGRRWHASPQMRLERLLRETGIGIGILANRRQLRLVYAPRGESSGHVTWPLHRLITALDRDMLSALCMLLGSARLFSLPREQRLPHILRESRKYQNVVSTKLAGQVLEALNELLRGFQAANEVSRGALLDAAVLKDPDHVYGGLLAVLLRLVFILYAEERGLLSSSPIYVRNYSLTALFEKLRSDAGRFPDTMDQRYGAWSRLLVLFRMVHDGALCGDLRLPPRHGHLFDPDAWGFLEGRPYGLGRVRGAPVPVPKVNDGVLLRVLERLLLLDGDRLAYRALDVEQIGSVYENMMGFRLERAAETSIGVGKQHVVVGLETLLARKGTEREKCLKNEADVALSGKAAEALKAATSVDDLIAALSRRISPLTPRPVPVGGLYLQPTDERRRSGSHYTPRELTEPVVRATLLPVLKDLGPTPEPEQILSLKVCDPAMGSGAFLVETCRQLAEALVKAYDVHGRPADVPPGEDILLYAQRQVAQRSLYGVDKNPFAVDLGKLSLWLATLARDHAFTFLDHAIRHGDSLVGLSREQIASFHWAPEQQVPVIRGFIDRAITEALELRAKIPGLATSDDVQEKQRLLQEADGALAKVRLVGDAIVAAFFSEEKPAARDAARERFERAVTGWVSTSPPAGAGAMTGLYSSETPRPCFHWEVEFPEVFSRGRPGFDAILGNPPFLAGMRISTNFNRRYLDWIYVQTPGAGSRADLVSYFMRRSWALVRSKGCVGMVTTHTIAYGDTRRATLLPIRQQGGTILFATRPETWPGGAAVVYRLLALRKGDAPGPVMLNGRQVDRITAFLAATGPDEDPVPLLASKALGFSGPYVYGDGLLFADKNPDATPLEHARDLLRMHPEYREVIKDYFGGKEILTSPTQSPNRMVIDLGQLSLPEAEARWPLVVDIAHRKSRPLRALVKRASYRERWWQFAEPQPALRAAMVGKARVLMHAFTSKFLAFVFVPSTAVVGQPHAVLAMDDFASFAVLQSRVHEHWVQYFGSSMASTMRYPVSDVFVTFPFPDDATGWRASLRQVGASYYELRSRTCVHFGEGLTSIYNRFHDPAETREEIMKLRAAHQALDEATLAAYGWNCLTPRPEFLSEVPGDPDEEGSALDGLEAGDTVRLRWPDEVRTEVLARLLDLNMQRRHRTS</sequence>
<dbReference type="InterPro" id="IPR011639">
    <property type="entry name" value="MethylTrfase_TaqI-like_dom"/>
</dbReference>
<keyword evidence="2" id="KW-0489">Methyltransferase</keyword>
<accession>A0A017TFA1</accession>
<name>A0A017TFA1_9BACT</name>
<evidence type="ECO:0000256" key="4">
    <source>
        <dbReference type="ARBA" id="ARBA00022691"/>
    </source>
</evidence>
<dbReference type="EMBL" id="ASRX01000010">
    <property type="protein sequence ID" value="EYF07495.1"/>
    <property type="molecule type" value="Genomic_DNA"/>
</dbReference>
<dbReference type="eggNOG" id="COG1002">
    <property type="taxonomic scope" value="Bacteria"/>
</dbReference>
<dbReference type="GO" id="GO:0009007">
    <property type="term" value="F:site-specific DNA-methyltransferase (adenine-specific) activity"/>
    <property type="evidence" value="ECO:0007669"/>
    <property type="project" value="UniProtKB-EC"/>
</dbReference>
<evidence type="ECO:0000256" key="2">
    <source>
        <dbReference type="ARBA" id="ARBA00022603"/>
    </source>
</evidence>
<evidence type="ECO:0000313" key="9">
    <source>
        <dbReference type="Proteomes" id="UP000019678"/>
    </source>
</evidence>
<dbReference type="SUPFAM" id="SSF53335">
    <property type="entry name" value="S-adenosyl-L-methionine-dependent methyltransferases"/>
    <property type="match status" value="1"/>
</dbReference>
<feature type="domain" description="Type II methyltransferase M.TaqI-like" evidence="6">
    <location>
        <begin position="628"/>
        <end position="884"/>
    </location>
</feature>
<dbReference type="PANTHER" id="PTHR33841:SF1">
    <property type="entry name" value="DNA METHYLTRANSFERASE A"/>
    <property type="match status" value="1"/>
</dbReference>
<keyword evidence="4" id="KW-0949">S-adenosyl-L-methionine</keyword>
<evidence type="ECO:0000256" key="3">
    <source>
        <dbReference type="ARBA" id="ARBA00022679"/>
    </source>
</evidence>
<comment type="catalytic activity">
    <reaction evidence="5">
        <text>a 2'-deoxyadenosine in DNA + S-adenosyl-L-methionine = an N(6)-methyl-2'-deoxyadenosine in DNA + S-adenosyl-L-homocysteine + H(+)</text>
        <dbReference type="Rhea" id="RHEA:15197"/>
        <dbReference type="Rhea" id="RHEA-COMP:12418"/>
        <dbReference type="Rhea" id="RHEA-COMP:12419"/>
        <dbReference type="ChEBI" id="CHEBI:15378"/>
        <dbReference type="ChEBI" id="CHEBI:57856"/>
        <dbReference type="ChEBI" id="CHEBI:59789"/>
        <dbReference type="ChEBI" id="CHEBI:90615"/>
        <dbReference type="ChEBI" id="CHEBI:90616"/>
        <dbReference type="EC" id="2.1.1.72"/>
    </reaction>
</comment>
<dbReference type="PROSITE" id="PS00092">
    <property type="entry name" value="N6_MTASE"/>
    <property type="match status" value="1"/>
</dbReference>
<evidence type="ECO:0000256" key="1">
    <source>
        <dbReference type="ARBA" id="ARBA00011900"/>
    </source>
</evidence>
<dbReference type="STRING" id="1192034.CAP_0248"/>
<evidence type="ECO:0000259" key="7">
    <source>
        <dbReference type="Pfam" id="PF20466"/>
    </source>
</evidence>
<protein>
    <recommendedName>
        <fullName evidence="1">site-specific DNA-methyltransferase (adenine-specific)</fullName>
        <ecNumber evidence="1">2.1.1.72</ecNumber>
    </recommendedName>
</protein>
<dbReference type="EC" id="2.1.1.72" evidence="1"/>
<dbReference type="InterPro" id="IPR029063">
    <property type="entry name" value="SAM-dependent_MTases_sf"/>
</dbReference>
<dbReference type="OrthoDB" id="9761012at2"/>
<dbReference type="Proteomes" id="UP000019678">
    <property type="component" value="Unassembled WGS sequence"/>
</dbReference>
<keyword evidence="9" id="KW-1185">Reference proteome</keyword>
<dbReference type="Pfam" id="PF07669">
    <property type="entry name" value="Eco57I"/>
    <property type="match status" value="1"/>
</dbReference>
<keyword evidence="3" id="KW-0808">Transferase</keyword>
<gene>
    <name evidence="8" type="ORF">CAP_0248</name>
</gene>
<reference evidence="8 9" key="1">
    <citation type="submission" date="2013-05" db="EMBL/GenBank/DDBJ databases">
        <title>Genome assembly of Chondromyces apiculatus DSM 436.</title>
        <authorList>
            <person name="Sharma G."/>
            <person name="Khatri I."/>
            <person name="Kaur C."/>
            <person name="Mayilraj S."/>
            <person name="Subramanian S."/>
        </authorList>
    </citation>
    <scope>NUCLEOTIDE SEQUENCE [LARGE SCALE GENOMIC DNA]</scope>
    <source>
        <strain evidence="8 9">DSM 436</strain>
    </source>
</reference>
<dbReference type="GO" id="GO:0003676">
    <property type="term" value="F:nucleic acid binding"/>
    <property type="evidence" value="ECO:0007669"/>
    <property type="project" value="InterPro"/>
</dbReference>
<dbReference type="Pfam" id="PF20466">
    <property type="entry name" value="MmeI_TRD"/>
    <property type="match status" value="1"/>
</dbReference>
<dbReference type="Gene3D" id="3.40.50.150">
    <property type="entry name" value="Vaccinia Virus protein VP39"/>
    <property type="match status" value="1"/>
</dbReference>
<comment type="caution">
    <text evidence="8">The sequence shown here is derived from an EMBL/GenBank/DDBJ whole genome shotgun (WGS) entry which is preliminary data.</text>
</comment>
<dbReference type="GO" id="GO:0032259">
    <property type="term" value="P:methylation"/>
    <property type="evidence" value="ECO:0007669"/>
    <property type="project" value="UniProtKB-KW"/>
</dbReference>
<evidence type="ECO:0000259" key="6">
    <source>
        <dbReference type="Pfam" id="PF07669"/>
    </source>
</evidence>
<organism evidence="8 9">
    <name type="scientific">Chondromyces apiculatus DSM 436</name>
    <dbReference type="NCBI Taxonomy" id="1192034"/>
    <lineage>
        <taxon>Bacteria</taxon>
        <taxon>Pseudomonadati</taxon>
        <taxon>Myxococcota</taxon>
        <taxon>Polyangia</taxon>
        <taxon>Polyangiales</taxon>
        <taxon>Polyangiaceae</taxon>
        <taxon>Chondromyces</taxon>
    </lineage>
</organism>
<feature type="domain" description="MmeI-like target recognition" evidence="7">
    <location>
        <begin position="987"/>
        <end position="1159"/>
    </location>
</feature>